<proteinExistence type="predicted"/>
<evidence type="ECO:0000259" key="3">
    <source>
        <dbReference type="Pfam" id="PF00048"/>
    </source>
</evidence>
<evidence type="ECO:0000313" key="5">
    <source>
        <dbReference type="Proteomes" id="UP000694580"/>
    </source>
</evidence>
<keyword evidence="5" id="KW-1185">Reference proteome</keyword>
<dbReference type="AlphaFoldDB" id="A0AAY3ZZG4"/>
<dbReference type="Pfam" id="PF00048">
    <property type="entry name" value="IL8"/>
    <property type="match status" value="1"/>
</dbReference>
<name>A0AAY3ZZG4_9TELE</name>
<protein>
    <recommendedName>
        <fullName evidence="3">Chemokine interleukin-8-like domain-containing protein</fullName>
    </recommendedName>
</protein>
<dbReference type="SUPFAM" id="SSF54117">
    <property type="entry name" value="Interleukin 8-like chemokines"/>
    <property type="match status" value="1"/>
</dbReference>
<dbReference type="Ensembl" id="ENSDCDT00010001048.1">
    <property type="protein sequence ID" value="ENSDCDP00010001000.1"/>
    <property type="gene ID" value="ENSDCDG00010000562.1"/>
</dbReference>
<dbReference type="InterPro" id="IPR001811">
    <property type="entry name" value="Chemokine_IL8-like_dom"/>
</dbReference>
<dbReference type="InterPro" id="IPR036048">
    <property type="entry name" value="Interleukin_8-like_sf"/>
</dbReference>
<dbReference type="GO" id="GO:0005615">
    <property type="term" value="C:extracellular space"/>
    <property type="evidence" value="ECO:0007669"/>
    <property type="project" value="UniProtKB-KW"/>
</dbReference>
<reference evidence="4 5" key="1">
    <citation type="submission" date="2020-06" db="EMBL/GenBank/DDBJ databases">
        <authorList>
            <consortium name="Wellcome Sanger Institute Data Sharing"/>
        </authorList>
    </citation>
    <scope>NUCLEOTIDE SEQUENCE [LARGE SCALE GENOMIC DNA]</scope>
</reference>
<dbReference type="Gene3D" id="2.40.50.40">
    <property type="match status" value="1"/>
</dbReference>
<evidence type="ECO:0000256" key="2">
    <source>
        <dbReference type="SAM" id="SignalP"/>
    </source>
</evidence>
<feature type="signal peptide" evidence="2">
    <location>
        <begin position="1"/>
        <end position="21"/>
    </location>
</feature>
<feature type="chain" id="PRO_5044237450" description="Chemokine interleukin-8-like domain-containing protein" evidence="2">
    <location>
        <begin position="22"/>
        <end position="91"/>
    </location>
</feature>
<feature type="domain" description="Chemokine interleukin-8-like" evidence="3">
    <location>
        <begin position="32"/>
        <end position="85"/>
    </location>
</feature>
<reference evidence="4" key="2">
    <citation type="submission" date="2025-08" db="UniProtKB">
        <authorList>
            <consortium name="Ensembl"/>
        </authorList>
    </citation>
    <scope>IDENTIFICATION</scope>
</reference>
<organism evidence="4 5">
    <name type="scientific">Denticeps clupeoides</name>
    <name type="common">denticle herring</name>
    <dbReference type="NCBI Taxonomy" id="299321"/>
    <lineage>
        <taxon>Eukaryota</taxon>
        <taxon>Metazoa</taxon>
        <taxon>Chordata</taxon>
        <taxon>Craniata</taxon>
        <taxon>Vertebrata</taxon>
        <taxon>Euteleostomi</taxon>
        <taxon>Actinopterygii</taxon>
        <taxon>Neopterygii</taxon>
        <taxon>Teleostei</taxon>
        <taxon>Clupei</taxon>
        <taxon>Clupeiformes</taxon>
        <taxon>Denticipitoidei</taxon>
        <taxon>Denticipitidae</taxon>
        <taxon>Denticeps</taxon>
    </lineage>
</organism>
<dbReference type="GeneTree" id="ENSGT01150000287144"/>
<evidence type="ECO:0000256" key="1">
    <source>
        <dbReference type="ARBA" id="ARBA00022514"/>
    </source>
</evidence>
<keyword evidence="2" id="KW-0732">Signal</keyword>
<evidence type="ECO:0000313" key="4">
    <source>
        <dbReference type="Ensembl" id="ENSDCDP00010001000.1"/>
    </source>
</evidence>
<reference evidence="4" key="3">
    <citation type="submission" date="2025-09" db="UniProtKB">
        <authorList>
            <consortium name="Ensembl"/>
        </authorList>
    </citation>
    <scope>IDENTIFICATION</scope>
</reference>
<sequence>MRFSWGTLILSALLTVTIVQGLDYRRPTKVLTKCCKRVSNATIPKITAYREQMAFSPCVEAVVLYSDKKQFCTDPRAPWLPESLKGVPKIS</sequence>
<dbReference type="GO" id="GO:0006955">
    <property type="term" value="P:immune response"/>
    <property type="evidence" value="ECO:0007669"/>
    <property type="project" value="InterPro"/>
</dbReference>
<dbReference type="Proteomes" id="UP000694580">
    <property type="component" value="Chromosome 2"/>
</dbReference>
<keyword evidence="1" id="KW-0202">Cytokine</keyword>
<accession>A0AAY3ZZG4</accession>
<dbReference type="GO" id="GO:0008009">
    <property type="term" value="F:chemokine activity"/>
    <property type="evidence" value="ECO:0007669"/>
    <property type="project" value="InterPro"/>
</dbReference>